<dbReference type="AlphaFoldDB" id="A0A0D8Y0I2"/>
<evidence type="ECO:0000313" key="3">
    <source>
        <dbReference type="Proteomes" id="UP000053766"/>
    </source>
</evidence>
<evidence type="ECO:0000259" key="1">
    <source>
        <dbReference type="Pfam" id="PF04155"/>
    </source>
</evidence>
<reference evidence="3" key="2">
    <citation type="journal article" date="2016" name="Sci. Rep.">
        <title>Dictyocaulus viviparus genome, variome and transcriptome elucidate lungworm biology and support future intervention.</title>
        <authorList>
            <person name="McNulty S.N."/>
            <person name="Strube C."/>
            <person name="Rosa B.A."/>
            <person name="Martin J.C."/>
            <person name="Tyagi R."/>
            <person name="Choi Y.J."/>
            <person name="Wang Q."/>
            <person name="Hallsworth Pepin K."/>
            <person name="Zhang X."/>
            <person name="Ozersky P."/>
            <person name="Wilson R.K."/>
            <person name="Sternberg P.W."/>
            <person name="Gasser R.B."/>
            <person name="Mitreva M."/>
        </authorList>
    </citation>
    <scope>NUCLEOTIDE SEQUENCE [LARGE SCALE GENOMIC DNA]</scope>
    <source>
        <strain evidence="3">HannoverDv2000</strain>
    </source>
</reference>
<dbReference type="Pfam" id="PF04155">
    <property type="entry name" value="Ground-like"/>
    <property type="match status" value="1"/>
</dbReference>
<dbReference type="OrthoDB" id="5867918at2759"/>
<dbReference type="EMBL" id="KN716213">
    <property type="protein sequence ID" value="KJH50185.1"/>
    <property type="molecule type" value="Genomic_DNA"/>
</dbReference>
<dbReference type="Proteomes" id="UP000053766">
    <property type="component" value="Unassembled WGS sequence"/>
</dbReference>
<gene>
    <name evidence="2" type="ORF">DICVIV_03693</name>
</gene>
<reference evidence="2 3" key="1">
    <citation type="submission" date="2013-11" db="EMBL/GenBank/DDBJ databases">
        <title>Draft genome of the bovine lungworm Dictyocaulus viviparus.</title>
        <authorList>
            <person name="Mitreva M."/>
        </authorList>
    </citation>
    <scope>NUCLEOTIDE SEQUENCE [LARGE SCALE GENOMIC DNA]</scope>
    <source>
        <strain evidence="2 3">HannoverDv2000</strain>
    </source>
</reference>
<dbReference type="InterPro" id="IPR007284">
    <property type="entry name" value="Ground-like_dom"/>
</dbReference>
<evidence type="ECO:0000313" key="2">
    <source>
        <dbReference type="EMBL" id="KJH50185.1"/>
    </source>
</evidence>
<protein>
    <submittedName>
        <fullName evidence="2">Ground-like domain protein</fullName>
    </submittedName>
</protein>
<dbReference type="STRING" id="29172.A0A0D8Y0I2"/>
<accession>A0A0D8Y0I2</accession>
<keyword evidence="3" id="KW-1185">Reference proteome</keyword>
<feature type="domain" description="Ground-like" evidence="1">
    <location>
        <begin position="132"/>
        <end position="202"/>
    </location>
</feature>
<sequence>MFTLLIFIPTAQALFFGSSGCGCSPPPVCPPAPVCGCASSGCASPSYASASYPQPQYPSQYPQQFPPQYPPVQLPPSVYDVGPPRAGEYTGPSQKVVNVAEKTAELSSNGVDSYLSQTPGSRVRRDIEAAFDPKCNSEILKEIILKNIDKSTAVSKRKIQEAATADIGGRIDVICSTSTFSYIVNTELYCETESNGITCFAFRQSS</sequence>
<proteinExistence type="predicted"/>
<organism evidence="2 3">
    <name type="scientific">Dictyocaulus viviparus</name>
    <name type="common">Bovine lungworm</name>
    <dbReference type="NCBI Taxonomy" id="29172"/>
    <lineage>
        <taxon>Eukaryota</taxon>
        <taxon>Metazoa</taxon>
        <taxon>Ecdysozoa</taxon>
        <taxon>Nematoda</taxon>
        <taxon>Chromadorea</taxon>
        <taxon>Rhabditida</taxon>
        <taxon>Rhabditina</taxon>
        <taxon>Rhabditomorpha</taxon>
        <taxon>Strongyloidea</taxon>
        <taxon>Metastrongylidae</taxon>
        <taxon>Dictyocaulus</taxon>
    </lineage>
</organism>
<name>A0A0D8Y0I2_DICVI</name>